<reference evidence="2" key="1">
    <citation type="journal article" date="2020" name="mSystems">
        <title>Genome- and Community-Level Interaction Insights into Carbon Utilization and Element Cycling Functions of Hydrothermarchaeota in Hydrothermal Sediment.</title>
        <authorList>
            <person name="Zhou Z."/>
            <person name="Liu Y."/>
            <person name="Xu W."/>
            <person name="Pan J."/>
            <person name="Luo Z.H."/>
            <person name="Li M."/>
        </authorList>
    </citation>
    <scope>NUCLEOTIDE SEQUENCE</scope>
    <source>
        <strain evidence="2">SpSt-1183</strain>
    </source>
</reference>
<dbReference type="GO" id="GO:0004525">
    <property type="term" value="F:ribonuclease III activity"/>
    <property type="evidence" value="ECO:0007669"/>
    <property type="project" value="InterPro"/>
</dbReference>
<dbReference type="EMBL" id="DSBY01000126">
    <property type="protein sequence ID" value="HDS63095.1"/>
    <property type="molecule type" value="Genomic_DNA"/>
</dbReference>
<dbReference type="Gene3D" id="1.10.1520.10">
    <property type="entry name" value="Ribonuclease III domain"/>
    <property type="match status" value="1"/>
</dbReference>
<protein>
    <recommendedName>
        <fullName evidence="1">RNase III domain-containing protein</fullName>
    </recommendedName>
</protein>
<evidence type="ECO:0000259" key="1">
    <source>
        <dbReference type="PROSITE" id="PS50142"/>
    </source>
</evidence>
<dbReference type="AlphaFoldDB" id="A0A831PSB4"/>
<proteinExistence type="predicted"/>
<dbReference type="Pfam" id="PF00636">
    <property type="entry name" value="Ribonuclease_3"/>
    <property type="match status" value="1"/>
</dbReference>
<accession>A0A831PSB4</accession>
<organism evidence="2">
    <name type="scientific">Methanofollis liminatans</name>
    <dbReference type="NCBI Taxonomy" id="2201"/>
    <lineage>
        <taxon>Archaea</taxon>
        <taxon>Methanobacteriati</taxon>
        <taxon>Methanobacteriota</taxon>
        <taxon>Stenosarchaea group</taxon>
        <taxon>Methanomicrobia</taxon>
        <taxon>Methanomicrobiales</taxon>
        <taxon>Methanomicrobiaceae</taxon>
        <taxon>Methanofollis</taxon>
    </lineage>
</organism>
<evidence type="ECO:0000313" key="2">
    <source>
        <dbReference type="EMBL" id="HDS63095.1"/>
    </source>
</evidence>
<sequence>MGRDMPFPSRRRRMHQTLRWHRVGVEENLAALRDELARKTAALPGGREQALTARWLSSVEEILRQIGSVRLVVMPAVERDLGFSIENDEIFLLALFQPSTKNLFSEINAHFRDGRCALSPTALAEMARLPEAAETLAWIGDAALKIGVLPEIWSPRLADAGLLSERRKAYESNVNMARLCDRWGLYEHRVHFDPPVEKGDCDHVKGTLVEAVLGIVFLQCGLKGVARAARLLAP</sequence>
<dbReference type="Proteomes" id="UP000885648">
    <property type="component" value="Unassembled WGS sequence"/>
</dbReference>
<dbReference type="InterPro" id="IPR036389">
    <property type="entry name" value="RNase_III_sf"/>
</dbReference>
<gene>
    <name evidence="2" type="ORF">ENN52_02995</name>
</gene>
<name>A0A831PSB4_9EURY</name>
<feature type="domain" description="RNase III" evidence="1">
    <location>
        <begin position="74"/>
        <end position="221"/>
    </location>
</feature>
<dbReference type="GO" id="GO:0006396">
    <property type="term" value="P:RNA processing"/>
    <property type="evidence" value="ECO:0007669"/>
    <property type="project" value="InterPro"/>
</dbReference>
<dbReference type="InterPro" id="IPR000999">
    <property type="entry name" value="RNase_III_dom"/>
</dbReference>
<dbReference type="PROSITE" id="PS50142">
    <property type="entry name" value="RNASE_3_2"/>
    <property type="match status" value="1"/>
</dbReference>
<comment type="caution">
    <text evidence="2">The sequence shown here is derived from an EMBL/GenBank/DDBJ whole genome shotgun (WGS) entry which is preliminary data.</text>
</comment>
<dbReference type="SUPFAM" id="SSF69065">
    <property type="entry name" value="RNase III domain-like"/>
    <property type="match status" value="1"/>
</dbReference>